<reference evidence="2 3" key="1">
    <citation type="journal article" date="2015" name="Genome Announc.">
        <title>Draft Genome Sequence of the Terrestrial Cyanobacterium Scytonema millei VB511283, Isolated from Eastern India.</title>
        <authorList>
            <person name="Sen D."/>
            <person name="Chandrababunaidu M.M."/>
            <person name="Singh D."/>
            <person name="Sanghi N."/>
            <person name="Ghorai A."/>
            <person name="Mishra G.P."/>
            <person name="Madduluri M."/>
            <person name="Adhikary S.P."/>
            <person name="Tripathy S."/>
        </authorList>
    </citation>
    <scope>NUCLEOTIDE SEQUENCE [LARGE SCALE GENOMIC DNA]</scope>
    <source>
        <strain evidence="2 3">VB511283</strain>
    </source>
</reference>
<dbReference type="Proteomes" id="UP000031532">
    <property type="component" value="Unassembled WGS sequence"/>
</dbReference>
<gene>
    <name evidence="2" type="ORF">QH73_0025055</name>
</gene>
<dbReference type="RefSeq" id="WP_039713868.1">
    <property type="nucleotide sequence ID" value="NZ_JTJC03000012.1"/>
</dbReference>
<evidence type="ECO:0000313" key="2">
    <source>
        <dbReference type="EMBL" id="NHC37869.1"/>
    </source>
</evidence>
<sequence length="188" mass="20591">MKRVFLIVAGLMLAFDSQFAMAGSLDRKLGIVVAKENLVCLIASVASLNIGSQVNLVLLSVPQKVVTGTVMSVSDRKCTEISKPHNIPGKYYRLSVPNNHTQLSVPAIGILNSSNQLRRVGLRVVGDLDGDGIEESFRSCTSSEGFHLTVWSGRALTGTRKWHSYYYLGYDVEPTCTTIEVKDNNDLK</sequence>
<dbReference type="AlphaFoldDB" id="A0A9X5E9Y7"/>
<organism evidence="2 3">
    <name type="scientific">Scytonema millei VB511283</name>
    <dbReference type="NCBI Taxonomy" id="1245923"/>
    <lineage>
        <taxon>Bacteria</taxon>
        <taxon>Bacillati</taxon>
        <taxon>Cyanobacteriota</taxon>
        <taxon>Cyanophyceae</taxon>
        <taxon>Nostocales</taxon>
        <taxon>Scytonemataceae</taxon>
        <taxon>Scytonema</taxon>
    </lineage>
</organism>
<keyword evidence="3" id="KW-1185">Reference proteome</keyword>
<evidence type="ECO:0000313" key="3">
    <source>
        <dbReference type="Proteomes" id="UP000031532"/>
    </source>
</evidence>
<keyword evidence="1" id="KW-0732">Signal</keyword>
<dbReference type="EMBL" id="JTJC03000012">
    <property type="protein sequence ID" value="NHC37869.1"/>
    <property type="molecule type" value="Genomic_DNA"/>
</dbReference>
<proteinExistence type="predicted"/>
<feature type="signal peptide" evidence="1">
    <location>
        <begin position="1"/>
        <end position="22"/>
    </location>
</feature>
<comment type="caution">
    <text evidence="2">The sequence shown here is derived from an EMBL/GenBank/DDBJ whole genome shotgun (WGS) entry which is preliminary data.</text>
</comment>
<protein>
    <submittedName>
        <fullName evidence="2">Uncharacterized protein</fullName>
    </submittedName>
</protein>
<dbReference type="OrthoDB" id="6064994at2"/>
<name>A0A9X5E9Y7_9CYAN</name>
<accession>A0A9X5E9Y7</accession>
<evidence type="ECO:0000256" key="1">
    <source>
        <dbReference type="SAM" id="SignalP"/>
    </source>
</evidence>
<feature type="chain" id="PRO_5040956401" evidence="1">
    <location>
        <begin position="23"/>
        <end position="188"/>
    </location>
</feature>